<name>A0A077ZYN8_STYLE</name>
<gene>
    <name evidence="2" type="primary">Contig9839.g10521</name>
    <name evidence="2" type="ORF">STYLEM_2631</name>
</gene>
<dbReference type="InParanoid" id="A0A077ZYN8"/>
<evidence type="ECO:0000313" key="3">
    <source>
        <dbReference type="Proteomes" id="UP000039865"/>
    </source>
</evidence>
<evidence type="ECO:0000256" key="1">
    <source>
        <dbReference type="SAM" id="MobiDB-lite"/>
    </source>
</evidence>
<dbReference type="Proteomes" id="UP000039865">
    <property type="component" value="Unassembled WGS sequence"/>
</dbReference>
<proteinExistence type="predicted"/>
<accession>A0A077ZYN8</accession>
<feature type="compositionally biased region" description="Polar residues" evidence="1">
    <location>
        <begin position="34"/>
        <end position="53"/>
    </location>
</feature>
<sequence>MDFQRFSPPMMAATDDRVVLDLRNQKYENLALQNPQDEMDTDQFNMQLNNPGDQPNPERDLNFIAFDNYQFQEHFNGTAVQTYFHINENADMITQDTNQDNAL</sequence>
<organism evidence="2 3">
    <name type="scientific">Stylonychia lemnae</name>
    <name type="common">Ciliate</name>
    <dbReference type="NCBI Taxonomy" id="5949"/>
    <lineage>
        <taxon>Eukaryota</taxon>
        <taxon>Sar</taxon>
        <taxon>Alveolata</taxon>
        <taxon>Ciliophora</taxon>
        <taxon>Intramacronucleata</taxon>
        <taxon>Spirotrichea</taxon>
        <taxon>Stichotrichia</taxon>
        <taxon>Sporadotrichida</taxon>
        <taxon>Oxytrichidae</taxon>
        <taxon>Stylonychinae</taxon>
        <taxon>Stylonychia</taxon>
    </lineage>
</organism>
<dbReference type="EMBL" id="CCKQ01002544">
    <property type="protein sequence ID" value="CDW73646.1"/>
    <property type="molecule type" value="Genomic_DNA"/>
</dbReference>
<protein>
    <submittedName>
        <fullName evidence="2">Uncharacterized protein</fullName>
    </submittedName>
</protein>
<evidence type="ECO:0000313" key="2">
    <source>
        <dbReference type="EMBL" id="CDW73646.1"/>
    </source>
</evidence>
<feature type="region of interest" description="Disordered" evidence="1">
    <location>
        <begin position="34"/>
        <end position="59"/>
    </location>
</feature>
<dbReference type="AlphaFoldDB" id="A0A077ZYN8"/>
<reference evidence="2 3" key="1">
    <citation type="submission" date="2014-06" db="EMBL/GenBank/DDBJ databases">
        <authorList>
            <person name="Swart Estienne"/>
        </authorList>
    </citation>
    <scope>NUCLEOTIDE SEQUENCE [LARGE SCALE GENOMIC DNA]</scope>
    <source>
        <strain evidence="2 3">130c</strain>
    </source>
</reference>
<keyword evidence="3" id="KW-1185">Reference proteome</keyword>